<keyword evidence="3" id="KW-0732">Signal</keyword>
<reference evidence="4" key="2">
    <citation type="journal article" date="2023" name="IMA Fungus">
        <title>Comparative genomic study of the Penicillium genus elucidates a diverse pangenome and 15 lateral gene transfer events.</title>
        <authorList>
            <person name="Petersen C."/>
            <person name="Sorensen T."/>
            <person name="Nielsen M.R."/>
            <person name="Sondergaard T.E."/>
            <person name="Sorensen J.L."/>
            <person name="Fitzpatrick D.A."/>
            <person name="Frisvad J.C."/>
            <person name="Nielsen K.L."/>
        </authorList>
    </citation>
    <scope>NUCLEOTIDE SEQUENCE</scope>
    <source>
        <strain evidence="4">IBT 21917</strain>
    </source>
</reference>
<feature type="chain" id="PRO_5040895684" evidence="3">
    <location>
        <begin position="20"/>
        <end position="585"/>
    </location>
</feature>
<evidence type="ECO:0000256" key="1">
    <source>
        <dbReference type="SAM" id="Coils"/>
    </source>
</evidence>
<evidence type="ECO:0000256" key="3">
    <source>
        <dbReference type="SAM" id="SignalP"/>
    </source>
</evidence>
<sequence length="585" mass="66752">MRWLRPLGLIQLLCVLAMALPSVPPPSLEETNALAIRAPGDLEIPDDAHGISSEHSLQIRASESSGGVMAMWQSAAQYGIAGGILLRYNTAGGAALLSASIPLFVLGQYYGIKNTVHDNKLIARRQDLAEKKLKNDEEEEDQRTHNLKIQSIRQRQDYKQLEIEANEKDIKLAEQKLEKGALAVKKKELELKNQELQNKKTELKRQLMKWKQEDNDRAKNLKDYATQAKRDATNFKLSVEKQTEDLNKARRDNKKALEEEDEKQQKKGNKQILAKIQTRLDTLKKIVDAESENEKLADELIERLDKVEKEEDAEKQGKAISKAHQDYADIISKMETNQKEYEDIAGESTDEEEVSDETVEEIEKRIQLTTPGAFPNRRRFRSDSNVPQLIHETNTDCEDRWCHRIWYTVEQPETEKRDLGGDDDDGHPIYDFSFTPPHYEFQRDGVLERRAPPGNTTTDNEEIHDDECVYTEDDDNGKKIEIHVRVLAQFGGDFESLQAASFLGKAAFMRLWLEDVKSLPTVKDKDSNQEYSQFWAGGIGCWKFDLDGGKPAIWLAKTLADDTRYSSKSAKSILDQCKALFKKNV</sequence>
<feature type="signal peptide" evidence="3">
    <location>
        <begin position="1"/>
        <end position="19"/>
    </location>
</feature>
<organism evidence="4 5">
    <name type="scientific">Penicillium capsulatum</name>
    <dbReference type="NCBI Taxonomy" id="69766"/>
    <lineage>
        <taxon>Eukaryota</taxon>
        <taxon>Fungi</taxon>
        <taxon>Dikarya</taxon>
        <taxon>Ascomycota</taxon>
        <taxon>Pezizomycotina</taxon>
        <taxon>Eurotiomycetes</taxon>
        <taxon>Eurotiomycetidae</taxon>
        <taxon>Eurotiales</taxon>
        <taxon>Aspergillaceae</taxon>
        <taxon>Penicillium</taxon>
    </lineage>
</organism>
<evidence type="ECO:0000313" key="5">
    <source>
        <dbReference type="Proteomes" id="UP001146351"/>
    </source>
</evidence>
<proteinExistence type="predicted"/>
<feature type="compositionally biased region" description="Basic and acidic residues" evidence="2">
    <location>
        <begin position="235"/>
        <end position="257"/>
    </location>
</feature>
<name>A0A9W9M0A1_9EURO</name>
<accession>A0A9W9M0A1</accession>
<dbReference type="Proteomes" id="UP001146351">
    <property type="component" value="Unassembled WGS sequence"/>
</dbReference>
<keyword evidence="5" id="KW-1185">Reference proteome</keyword>
<evidence type="ECO:0000256" key="2">
    <source>
        <dbReference type="SAM" id="MobiDB-lite"/>
    </source>
</evidence>
<comment type="caution">
    <text evidence="4">The sequence shown here is derived from an EMBL/GenBank/DDBJ whole genome shotgun (WGS) entry which is preliminary data.</text>
</comment>
<reference evidence="4" key="1">
    <citation type="submission" date="2022-11" db="EMBL/GenBank/DDBJ databases">
        <authorList>
            <person name="Petersen C."/>
        </authorList>
    </citation>
    <scope>NUCLEOTIDE SEQUENCE</scope>
    <source>
        <strain evidence="4">IBT 21917</strain>
    </source>
</reference>
<gene>
    <name evidence="4" type="ORF">N7492_000623</name>
</gene>
<feature type="region of interest" description="Disordered" evidence="2">
    <location>
        <begin position="235"/>
        <end position="270"/>
    </location>
</feature>
<dbReference type="EMBL" id="JAPQKO010000001">
    <property type="protein sequence ID" value="KAJ5183007.1"/>
    <property type="molecule type" value="Genomic_DNA"/>
</dbReference>
<evidence type="ECO:0000313" key="4">
    <source>
        <dbReference type="EMBL" id="KAJ5183007.1"/>
    </source>
</evidence>
<feature type="coiled-coil region" evidence="1">
    <location>
        <begin position="158"/>
        <end position="213"/>
    </location>
</feature>
<protein>
    <submittedName>
        <fullName evidence="4">Uncharacterized protein</fullName>
    </submittedName>
</protein>
<keyword evidence="1" id="KW-0175">Coiled coil</keyword>
<dbReference type="AlphaFoldDB" id="A0A9W9M0A1"/>